<proteinExistence type="predicted"/>
<dbReference type="RefSeq" id="WP_015497719.1">
    <property type="nucleotide sequence ID" value="NC_020909.1"/>
</dbReference>
<dbReference type="OrthoDB" id="595470at2"/>
<dbReference type="KEGG" id="oar:OA238_118p1210"/>
<name>M9RWE9_9RHOB</name>
<reference evidence="1 2" key="1">
    <citation type="journal article" date="2013" name="PLoS ONE">
        <title>Poles Apart: Arctic and Antarctic Octadecabacter strains Share High Genome Plasticity and a New Type of Xanthorhodopsin.</title>
        <authorList>
            <person name="Vollmers J."/>
            <person name="Voget S."/>
            <person name="Dietrich S."/>
            <person name="Gollnow K."/>
            <person name="Smits M."/>
            <person name="Meyer K."/>
            <person name="Brinkhoff T."/>
            <person name="Simon M."/>
            <person name="Daniel R."/>
        </authorList>
    </citation>
    <scope>NUCLEOTIDE SEQUENCE [LARGE SCALE GENOMIC DNA]</scope>
    <source>
        <strain evidence="1 2">238</strain>
        <plasmid evidence="2">Plasmid pOA238_118</plasmid>
    </source>
</reference>
<dbReference type="AlphaFoldDB" id="M9RWE9"/>
<evidence type="ECO:0000313" key="2">
    <source>
        <dbReference type="Proteomes" id="UP000004688"/>
    </source>
</evidence>
<dbReference type="Proteomes" id="UP000004688">
    <property type="component" value="Plasmid pOA238_118"/>
</dbReference>
<keyword evidence="2" id="KW-1185">Reference proteome</keyword>
<protein>
    <submittedName>
        <fullName evidence="1">Uncharacterized protein</fullName>
    </submittedName>
</protein>
<accession>M9RWE9</accession>
<evidence type="ECO:0000313" key="1">
    <source>
        <dbReference type="EMBL" id="AGI74816.1"/>
    </source>
</evidence>
<gene>
    <name evidence="1" type="ORF">OA238_118p1210</name>
</gene>
<geneLocation type="plasmid" evidence="1 2">
    <name>pOA238_118</name>
</geneLocation>
<keyword evidence="1" id="KW-0614">Plasmid</keyword>
<organism evidence="1 2">
    <name type="scientific">Octadecabacter arcticus 238</name>
    <dbReference type="NCBI Taxonomy" id="391616"/>
    <lineage>
        <taxon>Bacteria</taxon>
        <taxon>Pseudomonadati</taxon>
        <taxon>Pseudomonadota</taxon>
        <taxon>Alphaproteobacteria</taxon>
        <taxon>Rhodobacterales</taxon>
        <taxon>Roseobacteraceae</taxon>
        <taxon>Octadecabacter</taxon>
    </lineage>
</organism>
<sequence length="94" mass="11076">MIQYYRSNPQLSEAKAFASFAATERRIAELAPPRETFADLKDVWEVKIQKTAFSFLYTIQGQTVYVIDIRDQRGHRSAEALRAFDRELRQRYDD</sequence>
<dbReference type="EMBL" id="CP003743">
    <property type="protein sequence ID" value="AGI74816.1"/>
    <property type="molecule type" value="Genomic_DNA"/>
</dbReference>
<dbReference type="HOGENOM" id="CLU_2383297_0_0_5"/>